<keyword evidence="3" id="KW-1185">Reference proteome</keyword>
<dbReference type="EMBL" id="JBBWWR010000001">
    <property type="protein sequence ID" value="KAK8971288.1"/>
    <property type="molecule type" value="Genomic_DNA"/>
</dbReference>
<evidence type="ECO:0000313" key="2">
    <source>
        <dbReference type="EMBL" id="KAK8971288.1"/>
    </source>
</evidence>
<feature type="region of interest" description="Disordered" evidence="1">
    <location>
        <begin position="1"/>
        <end position="26"/>
    </location>
</feature>
<organism evidence="2 3">
    <name type="scientific">Platanthera guangdongensis</name>
    <dbReference type="NCBI Taxonomy" id="2320717"/>
    <lineage>
        <taxon>Eukaryota</taxon>
        <taxon>Viridiplantae</taxon>
        <taxon>Streptophyta</taxon>
        <taxon>Embryophyta</taxon>
        <taxon>Tracheophyta</taxon>
        <taxon>Spermatophyta</taxon>
        <taxon>Magnoliopsida</taxon>
        <taxon>Liliopsida</taxon>
        <taxon>Asparagales</taxon>
        <taxon>Orchidaceae</taxon>
        <taxon>Orchidoideae</taxon>
        <taxon>Orchideae</taxon>
        <taxon>Orchidinae</taxon>
        <taxon>Platanthera</taxon>
    </lineage>
</organism>
<evidence type="ECO:0000313" key="3">
    <source>
        <dbReference type="Proteomes" id="UP001412067"/>
    </source>
</evidence>
<gene>
    <name evidence="2" type="ORF">KSP40_PGU013363</name>
</gene>
<evidence type="ECO:0000256" key="1">
    <source>
        <dbReference type="SAM" id="MobiDB-lite"/>
    </source>
</evidence>
<sequence length="143" mass="16005">MGSREKERKRAHLRQPLGDHREREGGVRRYDVEGEVCGVPWQTRSRAFAGERKSAGRSLNPSPVIGLRASGARGRKLRVVAGEDPAVLRRPVVSPAATEVEVEEDERLVRRKGCWGRGQRKGIGSIGRIRSWRRLFPLSALFG</sequence>
<comment type="caution">
    <text evidence="2">The sequence shown here is derived from an EMBL/GenBank/DDBJ whole genome shotgun (WGS) entry which is preliminary data.</text>
</comment>
<feature type="compositionally biased region" description="Basic and acidic residues" evidence="1">
    <location>
        <begin position="17"/>
        <end position="26"/>
    </location>
</feature>
<protein>
    <submittedName>
        <fullName evidence="2">Uncharacterized protein</fullName>
    </submittedName>
</protein>
<dbReference type="Proteomes" id="UP001412067">
    <property type="component" value="Unassembled WGS sequence"/>
</dbReference>
<proteinExistence type="predicted"/>
<accession>A0ABR2N575</accession>
<name>A0ABR2N575_9ASPA</name>
<reference evidence="2 3" key="1">
    <citation type="journal article" date="2022" name="Nat. Plants">
        <title>Genomes of leafy and leafless Platanthera orchids illuminate the evolution of mycoheterotrophy.</title>
        <authorList>
            <person name="Li M.H."/>
            <person name="Liu K.W."/>
            <person name="Li Z."/>
            <person name="Lu H.C."/>
            <person name="Ye Q.L."/>
            <person name="Zhang D."/>
            <person name="Wang J.Y."/>
            <person name="Li Y.F."/>
            <person name="Zhong Z.M."/>
            <person name="Liu X."/>
            <person name="Yu X."/>
            <person name="Liu D.K."/>
            <person name="Tu X.D."/>
            <person name="Liu B."/>
            <person name="Hao Y."/>
            <person name="Liao X.Y."/>
            <person name="Jiang Y.T."/>
            <person name="Sun W.H."/>
            <person name="Chen J."/>
            <person name="Chen Y.Q."/>
            <person name="Ai Y."/>
            <person name="Zhai J.W."/>
            <person name="Wu S.S."/>
            <person name="Zhou Z."/>
            <person name="Hsiao Y.Y."/>
            <person name="Wu W.L."/>
            <person name="Chen Y.Y."/>
            <person name="Lin Y.F."/>
            <person name="Hsu J.L."/>
            <person name="Li C.Y."/>
            <person name="Wang Z.W."/>
            <person name="Zhao X."/>
            <person name="Zhong W.Y."/>
            <person name="Ma X.K."/>
            <person name="Ma L."/>
            <person name="Huang J."/>
            <person name="Chen G.Z."/>
            <person name="Huang M.Z."/>
            <person name="Huang L."/>
            <person name="Peng D.H."/>
            <person name="Luo Y.B."/>
            <person name="Zou S.Q."/>
            <person name="Chen S.P."/>
            <person name="Lan S."/>
            <person name="Tsai W.C."/>
            <person name="Van de Peer Y."/>
            <person name="Liu Z.J."/>
        </authorList>
    </citation>
    <scope>NUCLEOTIDE SEQUENCE [LARGE SCALE GENOMIC DNA]</scope>
    <source>
        <strain evidence="2">Lor288</strain>
    </source>
</reference>